<evidence type="ECO:0000313" key="1">
    <source>
        <dbReference type="EMBL" id="CEH13175.1"/>
    </source>
</evidence>
<evidence type="ECO:0000313" key="2">
    <source>
        <dbReference type="Proteomes" id="UP000054845"/>
    </source>
</evidence>
<organism evidence="1 2">
    <name type="scientific">Ceraceosorus bombacis</name>
    <dbReference type="NCBI Taxonomy" id="401625"/>
    <lineage>
        <taxon>Eukaryota</taxon>
        <taxon>Fungi</taxon>
        <taxon>Dikarya</taxon>
        <taxon>Basidiomycota</taxon>
        <taxon>Ustilaginomycotina</taxon>
        <taxon>Exobasidiomycetes</taxon>
        <taxon>Ceraceosorales</taxon>
        <taxon>Ceraceosoraceae</taxon>
        <taxon>Ceraceosorus</taxon>
    </lineage>
</organism>
<proteinExistence type="predicted"/>
<name>A0A0P1BCE3_9BASI</name>
<dbReference type="Proteomes" id="UP000054845">
    <property type="component" value="Unassembled WGS sequence"/>
</dbReference>
<accession>A0A0P1BCE3</accession>
<protein>
    <submittedName>
        <fullName evidence="1">Uncharacterized protein</fullName>
    </submittedName>
</protein>
<dbReference type="EMBL" id="CCYA01000206">
    <property type="protein sequence ID" value="CEH13175.1"/>
    <property type="molecule type" value="Genomic_DNA"/>
</dbReference>
<dbReference type="AlphaFoldDB" id="A0A0P1BCE3"/>
<reference evidence="1 2" key="1">
    <citation type="submission" date="2014-09" db="EMBL/GenBank/DDBJ databases">
        <authorList>
            <person name="Magalhaes I.L.F."/>
            <person name="Oliveira U."/>
            <person name="Santos F.R."/>
            <person name="Vidigal T.H.D.A."/>
            <person name="Brescovit A.D."/>
            <person name="Santos A.J."/>
        </authorList>
    </citation>
    <scope>NUCLEOTIDE SEQUENCE [LARGE SCALE GENOMIC DNA]</scope>
</reference>
<keyword evidence="2" id="KW-1185">Reference proteome</keyword>
<sequence length="334" mass="38283">MALGPPPKAFVEGICRIVRRTVFPGLRHCKRDVLMSPRPMGGLGLVDVRLQAVCLPAAAVWKRWSLEQRALWAPRLDEALTRLLGHPNKVYRWKKGGLKAERVVGEATTRSLLTVMEKNRLTIKKPTAEDIGALPWHQNKYVKRVKVPRMRANMQRKRVSSFLQGFKASSEAEKTALQKALEPIHFEEDVVEVRARPLWEQVHLGGQEVFKFKASTARRTKAACKEEGRWSELWKAGRKRDAYAWWRFATGSYTSGAQMSKIFWNADRSCPHCNKEDVPKHLWVCTGVKDLRLFEGEMKKVIGVARELEQIRRRYWGKLETCTERAPFAPEGGV</sequence>